<protein>
    <submittedName>
        <fullName evidence="1">Uncharacterized protein</fullName>
    </submittedName>
</protein>
<dbReference type="AlphaFoldDB" id="A0A1B0D8P5"/>
<accession>A0A1B0D8P5</accession>
<name>A0A1B0D8P5_PHLPP</name>
<dbReference type="Proteomes" id="UP000092462">
    <property type="component" value="Unassembled WGS sequence"/>
</dbReference>
<dbReference type="EnsemblMetazoa" id="PPAI003918-RA">
    <property type="protein sequence ID" value="PPAI003918-PA"/>
    <property type="gene ID" value="PPAI003918"/>
</dbReference>
<dbReference type="VEuPathDB" id="VectorBase:PPAPM1_002698"/>
<evidence type="ECO:0000313" key="2">
    <source>
        <dbReference type="Proteomes" id="UP000092462"/>
    </source>
</evidence>
<keyword evidence="2" id="KW-1185">Reference proteome</keyword>
<reference evidence="1" key="1">
    <citation type="submission" date="2022-08" db="UniProtKB">
        <authorList>
            <consortium name="EnsemblMetazoa"/>
        </authorList>
    </citation>
    <scope>IDENTIFICATION</scope>
    <source>
        <strain evidence="1">Israel</strain>
    </source>
</reference>
<organism evidence="1 2">
    <name type="scientific">Phlebotomus papatasi</name>
    <name type="common">Sandfly</name>
    <dbReference type="NCBI Taxonomy" id="29031"/>
    <lineage>
        <taxon>Eukaryota</taxon>
        <taxon>Metazoa</taxon>
        <taxon>Ecdysozoa</taxon>
        <taxon>Arthropoda</taxon>
        <taxon>Hexapoda</taxon>
        <taxon>Insecta</taxon>
        <taxon>Pterygota</taxon>
        <taxon>Neoptera</taxon>
        <taxon>Endopterygota</taxon>
        <taxon>Diptera</taxon>
        <taxon>Nematocera</taxon>
        <taxon>Psychodoidea</taxon>
        <taxon>Psychodidae</taxon>
        <taxon>Phlebotomus</taxon>
        <taxon>Phlebotomus</taxon>
    </lineage>
</organism>
<sequence length="126" mass="14942">WQGPAWLKQDEEHWPQNKVIIPQDTGEEKPPKKNVLMNCQSSPSFIDELIRRFSSYEKLIRTTAYILRFIKNSQSKSEEKKKGPIIIEEMTDARDLLIRHVQDQEYLEEIKRCKKGEQMPKDKAKN</sequence>
<evidence type="ECO:0000313" key="1">
    <source>
        <dbReference type="EnsemblMetazoa" id="PPAI003918-PA"/>
    </source>
</evidence>
<dbReference type="VEuPathDB" id="VectorBase:PPAI003918"/>
<dbReference type="EMBL" id="AJVK01027627">
    <property type="status" value="NOT_ANNOTATED_CDS"/>
    <property type="molecule type" value="Genomic_DNA"/>
</dbReference>
<proteinExistence type="predicted"/>